<dbReference type="Proteomes" id="UP001221208">
    <property type="component" value="Unassembled WGS sequence"/>
</dbReference>
<comment type="subcellular location">
    <subcellularLocation>
        <location evidence="1">Cell envelope</location>
    </subcellularLocation>
</comment>
<dbReference type="InterPro" id="IPR050465">
    <property type="entry name" value="UPF0194_transport"/>
</dbReference>
<reference evidence="5 6" key="1">
    <citation type="submission" date="2022-10" db="EMBL/GenBank/DDBJ databases">
        <title>Janthinobacterium sp. hw3 Genome sequencing.</title>
        <authorList>
            <person name="Park S."/>
        </authorList>
    </citation>
    <scope>NUCLEOTIDE SEQUENCE [LARGE SCALE GENOMIC DNA]</scope>
    <source>
        <strain evidence="6">hw3</strain>
    </source>
</reference>
<dbReference type="EMBL" id="JAQQXR010000004">
    <property type="protein sequence ID" value="MDC8758310.1"/>
    <property type="molecule type" value="Genomic_DNA"/>
</dbReference>
<dbReference type="PANTHER" id="PTHR32347">
    <property type="entry name" value="EFFLUX SYSTEM COMPONENT YKNX-RELATED"/>
    <property type="match status" value="1"/>
</dbReference>
<feature type="transmembrane region" description="Helical" evidence="4">
    <location>
        <begin position="32"/>
        <end position="52"/>
    </location>
</feature>
<gene>
    <name evidence="5" type="ORF">OIK44_11985</name>
</gene>
<organism evidence="5 6">
    <name type="scientific">Janthinobacterium fluminis</name>
    <dbReference type="NCBI Taxonomy" id="2987524"/>
    <lineage>
        <taxon>Bacteria</taxon>
        <taxon>Pseudomonadati</taxon>
        <taxon>Pseudomonadota</taxon>
        <taxon>Betaproteobacteria</taxon>
        <taxon>Burkholderiales</taxon>
        <taxon>Oxalobacteraceae</taxon>
        <taxon>Janthinobacterium</taxon>
    </lineage>
</organism>
<comment type="caution">
    <text evidence="5">The sequence shown here is derived from an EMBL/GenBank/DDBJ whole genome shotgun (WGS) entry which is preliminary data.</text>
</comment>
<dbReference type="InterPro" id="IPR022275">
    <property type="entry name" value="NHPM_bacteriocin_SS_HylD"/>
</dbReference>
<dbReference type="PANTHER" id="PTHR32347:SF23">
    <property type="entry name" value="BLL5650 PROTEIN"/>
    <property type="match status" value="1"/>
</dbReference>
<name>A0ABT5K0W3_9BURK</name>
<keyword evidence="4" id="KW-0812">Transmembrane</keyword>
<evidence type="ECO:0000313" key="6">
    <source>
        <dbReference type="Proteomes" id="UP001221208"/>
    </source>
</evidence>
<proteinExistence type="predicted"/>
<keyword evidence="6" id="KW-1185">Reference proteome</keyword>
<evidence type="ECO:0000313" key="5">
    <source>
        <dbReference type="EMBL" id="MDC8758310.1"/>
    </source>
</evidence>
<dbReference type="NCBIfam" id="TIGR03794">
    <property type="entry name" value="NHLM_micro_HlyD"/>
    <property type="match status" value="1"/>
</dbReference>
<sequence length="422" mass="45265">MVQNTLFRQVALDRLSSPEELDSLLQVTSAKAWLALSGIGIVLAATVLWSLMGTLPTKLLAQQCILVKSGGVNIVTTSASGRLSDLSVEVGDTVGRGQIIGRVEQYELQQKIKASEARLKEVQSQYEQALALAGQSGKARAASRTQQAQGGAAQLAAALQRAKLLAERIESQAGLLEQGLITKQTLINTQLELASAQLEAATAKSQLKQLEVTALEEKKLIDNEVVLARNQVDDMRRTVASLVREAKNATLIVSPYAGRVLELKAVEGQLVERGSPLVSVESSGADINEIEAYIYLPADEGKKIKSGMRVEISPSTAKREEFGFLPALITSVADYPSTDQGLMRVFGNEKVVRQLTGVVPPIQILASLKPSPDNASRYEWSTRKGPPFSIQSGTLCSASIALSAQRPITLVMPVLKKSLGID</sequence>
<keyword evidence="2 3" id="KW-0175">Coiled coil</keyword>
<evidence type="ECO:0000256" key="1">
    <source>
        <dbReference type="ARBA" id="ARBA00004196"/>
    </source>
</evidence>
<keyword evidence="4" id="KW-0472">Membrane</keyword>
<accession>A0ABT5K0W3</accession>
<evidence type="ECO:0000256" key="2">
    <source>
        <dbReference type="ARBA" id="ARBA00023054"/>
    </source>
</evidence>
<keyword evidence="4" id="KW-1133">Transmembrane helix</keyword>
<protein>
    <submittedName>
        <fullName evidence="5">NHLP bacteriocin system secretion protein</fullName>
    </submittedName>
</protein>
<dbReference type="RefSeq" id="WP_273670986.1">
    <property type="nucleotide sequence ID" value="NZ_JAQQXR010000004.1"/>
</dbReference>
<evidence type="ECO:0000256" key="3">
    <source>
        <dbReference type="SAM" id="Coils"/>
    </source>
</evidence>
<evidence type="ECO:0000256" key="4">
    <source>
        <dbReference type="SAM" id="Phobius"/>
    </source>
</evidence>
<feature type="coiled-coil region" evidence="3">
    <location>
        <begin position="105"/>
        <end position="218"/>
    </location>
</feature>
<dbReference type="Gene3D" id="2.40.50.100">
    <property type="match status" value="2"/>
</dbReference>